<comment type="caution">
    <text evidence="1">The sequence shown here is derived from an EMBL/GenBank/DDBJ whole genome shotgun (WGS) entry which is preliminary data.</text>
</comment>
<evidence type="ECO:0000313" key="2">
    <source>
        <dbReference type="Proteomes" id="UP000004283"/>
    </source>
</evidence>
<dbReference type="AlphaFoldDB" id="C2KK88"/>
<gene>
    <name evidence="1" type="ORF">HMPREF0555_1054</name>
</gene>
<sequence>MFIIERNFEKNYYYENKRGFLMQITGERALVNIENETFYTKRIDVADDETIPLDALFSEIDSHIENENFIHIELQINGGVESTGTTLSVETNVINLPLRYQNQLRKLVWQEKDALDVNLYMIAENEFESQSHLKISLASSVATYVDDSESVKAKISTWFNEQLEHIVNEQKQAEKEDVGVEE</sequence>
<protein>
    <submittedName>
        <fullName evidence="1">Uncharacterized protein</fullName>
    </submittedName>
</protein>
<proteinExistence type="predicted"/>
<accession>C2KK88</accession>
<reference evidence="1 2" key="1">
    <citation type="submission" date="2009-04" db="EMBL/GenBank/DDBJ databases">
        <authorList>
            <person name="Qin X."/>
            <person name="Bachman B."/>
            <person name="Battles P."/>
            <person name="Bell A."/>
            <person name="Bess C."/>
            <person name="Bickham C."/>
            <person name="Chaboub L."/>
            <person name="Chen D."/>
            <person name="Coyle M."/>
            <person name="Deiros D.R."/>
            <person name="Dinh H."/>
            <person name="Forbes L."/>
            <person name="Fowler G."/>
            <person name="Francisco L."/>
            <person name="Fu Q."/>
            <person name="Gubbala S."/>
            <person name="Hale W."/>
            <person name="Han Y."/>
            <person name="Hemphill L."/>
            <person name="Highlander S.K."/>
            <person name="Hirani K."/>
            <person name="Hogues M."/>
            <person name="Jackson L."/>
            <person name="Jakkamsetti A."/>
            <person name="Javaid M."/>
            <person name="Jiang H."/>
            <person name="Korchina V."/>
            <person name="Kovar C."/>
            <person name="Lara F."/>
            <person name="Lee S."/>
            <person name="Mata R."/>
            <person name="Mathew T."/>
            <person name="Moen C."/>
            <person name="Morales K."/>
            <person name="Munidasa M."/>
            <person name="Nazareth L."/>
            <person name="Ngo R."/>
            <person name="Nguyen L."/>
            <person name="Okwuonu G."/>
            <person name="Ongeri F."/>
            <person name="Patil S."/>
            <person name="Petrosino J."/>
            <person name="Pham C."/>
            <person name="Pham P."/>
            <person name="Pu L.-L."/>
            <person name="Puazo M."/>
            <person name="Raj R."/>
            <person name="Reid J."/>
            <person name="Rouhana J."/>
            <person name="Saada N."/>
            <person name="Shang Y."/>
            <person name="Simmons D."/>
            <person name="Thornton R."/>
            <person name="Warren J."/>
            <person name="Weissenberger G."/>
            <person name="Zhang J."/>
            <person name="Zhang L."/>
            <person name="Zhou C."/>
            <person name="Zhu D."/>
            <person name="Muzny D."/>
            <person name="Worley K."/>
            <person name="Gibbs R."/>
        </authorList>
    </citation>
    <scope>NUCLEOTIDE SEQUENCE [LARGE SCALE GENOMIC DNA]</scope>
    <source>
        <strain evidence="1 2">ATCC 19254</strain>
    </source>
</reference>
<dbReference type="HOGENOM" id="CLU_1625066_0_0_9"/>
<name>C2KK88_LEUMC</name>
<organism evidence="1 2">
    <name type="scientific">Leuconostoc mesenteroides subsp. cremoris ATCC 19254</name>
    <dbReference type="NCBI Taxonomy" id="586220"/>
    <lineage>
        <taxon>Bacteria</taxon>
        <taxon>Bacillati</taxon>
        <taxon>Bacillota</taxon>
        <taxon>Bacilli</taxon>
        <taxon>Lactobacillales</taxon>
        <taxon>Lactobacillaceae</taxon>
        <taxon>Leuconostoc</taxon>
    </lineage>
</organism>
<evidence type="ECO:0000313" key="1">
    <source>
        <dbReference type="EMBL" id="EEJ42349.1"/>
    </source>
</evidence>
<dbReference type="EMBL" id="ACKV01000050">
    <property type="protein sequence ID" value="EEJ42349.1"/>
    <property type="molecule type" value="Genomic_DNA"/>
</dbReference>
<dbReference type="Proteomes" id="UP000004283">
    <property type="component" value="Unassembled WGS sequence"/>
</dbReference>